<keyword evidence="2" id="KW-0479">Metal-binding</keyword>
<dbReference type="Gene3D" id="3.90.1590.10">
    <property type="entry name" value="glutathione-dependent formaldehyde- activating enzyme (gfa)"/>
    <property type="match status" value="1"/>
</dbReference>
<dbReference type="GO" id="GO:0046872">
    <property type="term" value="F:metal ion binding"/>
    <property type="evidence" value="ECO:0007669"/>
    <property type="project" value="UniProtKB-KW"/>
</dbReference>
<evidence type="ECO:0000256" key="4">
    <source>
        <dbReference type="ARBA" id="ARBA00023239"/>
    </source>
</evidence>
<dbReference type="RefSeq" id="XP_007387961.1">
    <property type="nucleotide sequence ID" value="XM_007387899.1"/>
</dbReference>
<dbReference type="HOGENOM" id="CLU_055491_3_0_1"/>
<dbReference type="OMA" id="MYSENHT"/>
<evidence type="ECO:0000259" key="5">
    <source>
        <dbReference type="PROSITE" id="PS51891"/>
    </source>
</evidence>
<keyword evidence="4" id="KW-0456">Lyase</keyword>
<proteinExistence type="inferred from homology"/>
<feature type="domain" description="CENP-V/GFA" evidence="5">
    <location>
        <begin position="29"/>
        <end position="148"/>
    </location>
</feature>
<dbReference type="PANTHER" id="PTHR33337">
    <property type="entry name" value="GFA DOMAIN-CONTAINING PROTEIN"/>
    <property type="match status" value="1"/>
</dbReference>
<dbReference type="OrthoDB" id="428768at2759"/>
<evidence type="ECO:0000313" key="7">
    <source>
        <dbReference type="Proteomes" id="UP000054196"/>
    </source>
</evidence>
<name>R7S491_PUNST</name>
<dbReference type="PROSITE" id="PS51891">
    <property type="entry name" value="CENP_V_GFA"/>
    <property type="match status" value="1"/>
</dbReference>
<keyword evidence="3" id="KW-0862">Zinc</keyword>
<dbReference type="KEGG" id="psq:PUNSTDRAFT_138220"/>
<protein>
    <recommendedName>
        <fullName evidence="5">CENP-V/GFA domain-containing protein</fullName>
    </recommendedName>
</protein>
<gene>
    <name evidence="6" type="ORF">PUNSTDRAFT_138220</name>
</gene>
<dbReference type="GO" id="GO:0016846">
    <property type="term" value="F:carbon-sulfur lyase activity"/>
    <property type="evidence" value="ECO:0007669"/>
    <property type="project" value="InterPro"/>
</dbReference>
<accession>R7S491</accession>
<dbReference type="InterPro" id="IPR006913">
    <property type="entry name" value="CENP-V/GFA"/>
</dbReference>
<dbReference type="GeneID" id="18880022"/>
<reference evidence="7" key="1">
    <citation type="journal article" date="2012" name="Science">
        <title>The Paleozoic origin of enzymatic lignin decomposition reconstructed from 31 fungal genomes.</title>
        <authorList>
            <person name="Floudas D."/>
            <person name="Binder M."/>
            <person name="Riley R."/>
            <person name="Barry K."/>
            <person name="Blanchette R.A."/>
            <person name="Henrissat B."/>
            <person name="Martinez A.T."/>
            <person name="Otillar R."/>
            <person name="Spatafora J.W."/>
            <person name="Yadav J.S."/>
            <person name="Aerts A."/>
            <person name="Benoit I."/>
            <person name="Boyd A."/>
            <person name="Carlson A."/>
            <person name="Copeland A."/>
            <person name="Coutinho P.M."/>
            <person name="de Vries R.P."/>
            <person name="Ferreira P."/>
            <person name="Findley K."/>
            <person name="Foster B."/>
            <person name="Gaskell J."/>
            <person name="Glotzer D."/>
            <person name="Gorecki P."/>
            <person name="Heitman J."/>
            <person name="Hesse C."/>
            <person name="Hori C."/>
            <person name="Igarashi K."/>
            <person name="Jurgens J.A."/>
            <person name="Kallen N."/>
            <person name="Kersten P."/>
            <person name="Kohler A."/>
            <person name="Kuees U."/>
            <person name="Kumar T.K.A."/>
            <person name="Kuo A."/>
            <person name="LaButti K."/>
            <person name="Larrondo L.F."/>
            <person name="Lindquist E."/>
            <person name="Ling A."/>
            <person name="Lombard V."/>
            <person name="Lucas S."/>
            <person name="Lundell T."/>
            <person name="Martin R."/>
            <person name="McLaughlin D.J."/>
            <person name="Morgenstern I."/>
            <person name="Morin E."/>
            <person name="Murat C."/>
            <person name="Nagy L.G."/>
            <person name="Nolan M."/>
            <person name="Ohm R.A."/>
            <person name="Patyshakuliyeva A."/>
            <person name="Rokas A."/>
            <person name="Ruiz-Duenas F.J."/>
            <person name="Sabat G."/>
            <person name="Salamov A."/>
            <person name="Samejima M."/>
            <person name="Schmutz J."/>
            <person name="Slot J.C."/>
            <person name="St John F."/>
            <person name="Stenlid J."/>
            <person name="Sun H."/>
            <person name="Sun S."/>
            <person name="Syed K."/>
            <person name="Tsang A."/>
            <person name="Wiebenga A."/>
            <person name="Young D."/>
            <person name="Pisabarro A."/>
            <person name="Eastwood D.C."/>
            <person name="Martin F."/>
            <person name="Cullen D."/>
            <person name="Grigoriev I.V."/>
            <person name="Hibbett D.S."/>
        </authorList>
    </citation>
    <scope>NUCLEOTIDE SEQUENCE [LARGE SCALE GENOMIC DNA]</scope>
    <source>
        <strain evidence="7">HHB-11173 SS5</strain>
    </source>
</reference>
<keyword evidence="7" id="KW-1185">Reference proteome</keyword>
<evidence type="ECO:0000256" key="3">
    <source>
        <dbReference type="ARBA" id="ARBA00022833"/>
    </source>
</evidence>
<dbReference type="Pfam" id="PF04828">
    <property type="entry name" value="GFA"/>
    <property type="match status" value="1"/>
</dbReference>
<dbReference type="AlphaFoldDB" id="R7S491"/>
<evidence type="ECO:0000313" key="6">
    <source>
        <dbReference type="EMBL" id="EIN05038.1"/>
    </source>
</evidence>
<comment type="similarity">
    <text evidence="1">Belongs to the Gfa family.</text>
</comment>
<dbReference type="PANTHER" id="PTHR33337:SF8">
    <property type="entry name" value="CENP-V_GFA DOMAIN-CONTAINING PROTEIN"/>
    <property type="match status" value="1"/>
</dbReference>
<dbReference type="SUPFAM" id="SSF51316">
    <property type="entry name" value="Mss4-like"/>
    <property type="match status" value="1"/>
</dbReference>
<dbReference type="InterPro" id="IPR011057">
    <property type="entry name" value="Mss4-like_sf"/>
</dbReference>
<dbReference type="EMBL" id="JH687552">
    <property type="protein sequence ID" value="EIN05038.1"/>
    <property type="molecule type" value="Genomic_DNA"/>
</dbReference>
<evidence type="ECO:0000256" key="1">
    <source>
        <dbReference type="ARBA" id="ARBA00005495"/>
    </source>
</evidence>
<organism evidence="6 7">
    <name type="scientific">Punctularia strigosozonata (strain HHB-11173)</name>
    <name type="common">White-rot fungus</name>
    <dbReference type="NCBI Taxonomy" id="741275"/>
    <lineage>
        <taxon>Eukaryota</taxon>
        <taxon>Fungi</taxon>
        <taxon>Dikarya</taxon>
        <taxon>Basidiomycota</taxon>
        <taxon>Agaricomycotina</taxon>
        <taxon>Agaricomycetes</taxon>
        <taxon>Corticiales</taxon>
        <taxon>Punctulariaceae</taxon>
        <taxon>Punctularia</taxon>
    </lineage>
</organism>
<dbReference type="eggNOG" id="ENOG502RZKF">
    <property type="taxonomic scope" value="Eukaryota"/>
</dbReference>
<evidence type="ECO:0000256" key="2">
    <source>
        <dbReference type="ARBA" id="ARBA00022723"/>
    </source>
</evidence>
<dbReference type="Proteomes" id="UP000054196">
    <property type="component" value="Unassembled WGS sequence"/>
</dbReference>
<sequence length="174" mass="19104">MTSSTTDKTQPYFPRAGVATDGWSNDDKATATCFCGAVQLAFPISGPGLVNSFLCHCPDCRKTTASMFGSIFTVDDAYLKHLRGRENLSSWSQSATTKRGVKMTNFFCKTCGTLMYRVGEAFPGKSMLTIGTVDDFSLHETVLRPRWEMFVKYRVGWITSCVDGAAQCDTMPGV</sequence>